<dbReference type="EMBL" id="OU892287">
    <property type="protein sequence ID" value="CAG9762347.1"/>
    <property type="molecule type" value="Genomic_DNA"/>
</dbReference>
<dbReference type="OrthoDB" id="5847285at2759"/>
<comment type="similarity">
    <text evidence="2">Belongs to the bZIP family.</text>
</comment>
<feature type="compositionally biased region" description="Basic and acidic residues" evidence="7">
    <location>
        <begin position="266"/>
        <end position="278"/>
    </location>
</feature>
<protein>
    <recommendedName>
        <fullName evidence="8">BZIP domain-containing protein</fullName>
    </recommendedName>
</protein>
<proteinExistence type="inferred from homology"/>
<dbReference type="AlphaFoldDB" id="A0A9N9MHC7"/>
<feature type="compositionally biased region" description="Basic residues" evidence="7">
    <location>
        <begin position="252"/>
        <end position="261"/>
    </location>
</feature>
<dbReference type="PROSITE" id="PS50217">
    <property type="entry name" value="BZIP"/>
    <property type="match status" value="1"/>
</dbReference>
<evidence type="ECO:0000259" key="8">
    <source>
        <dbReference type="PROSITE" id="PS50217"/>
    </source>
</evidence>
<dbReference type="SMART" id="SM00338">
    <property type="entry name" value="BRLZ"/>
    <property type="match status" value="1"/>
</dbReference>
<dbReference type="GO" id="GO:0001228">
    <property type="term" value="F:DNA-binding transcription activator activity, RNA polymerase II-specific"/>
    <property type="evidence" value="ECO:0007669"/>
    <property type="project" value="TreeGrafter"/>
</dbReference>
<dbReference type="CDD" id="cd14692">
    <property type="entry name" value="bZIP_ATF4"/>
    <property type="match status" value="1"/>
</dbReference>
<feature type="region of interest" description="Disordered" evidence="7">
    <location>
        <begin position="160"/>
        <end position="183"/>
    </location>
</feature>
<dbReference type="PROSITE" id="PS00036">
    <property type="entry name" value="BZIP_BASIC"/>
    <property type="match status" value="1"/>
</dbReference>
<dbReference type="GO" id="GO:0000977">
    <property type="term" value="F:RNA polymerase II transcription regulatory region sequence-specific DNA binding"/>
    <property type="evidence" value="ECO:0007669"/>
    <property type="project" value="TreeGrafter"/>
</dbReference>
<dbReference type="GO" id="GO:0005634">
    <property type="term" value="C:nucleus"/>
    <property type="evidence" value="ECO:0007669"/>
    <property type="project" value="UniProtKB-SubCell"/>
</dbReference>
<dbReference type="Gene3D" id="1.20.5.170">
    <property type="match status" value="1"/>
</dbReference>
<keyword evidence="5" id="KW-0804">Transcription</keyword>
<dbReference type="Pfam" id="PF00170">
    <property type="entry name" value="bZIP_1"/>
    <property type="match status" value="1"/>
</dbReference>
<feature type="domain" description="BZIP" evidence="8">
    <location>
        <begin position="268"/>
        <end position="331"/>
    </location>
</feature>
<sequence length="339" mass="38057">MDSVQLMWKQEPVSPLNFEEASLLDDAFYQSSLFDDVKLENEHFENCESKAEVASLILENLEKLVDLDELIKSESSFLLDEKMLPLLDDMEPPHGAVAVPIKPEYYELPAEEPTYVFNDLENVYFELNHAVTLTPPQSPPAVVITTLEPGAPSAIVSSVPEKQQFQSSPTVLTFPPDNYASTPQPDIARELAVVDEIVRSTVEDMQWSSSGSSSPTSSSQSSNFGDYSSSSDDTEWIPESTDNGDASFNQKQTKKGRKRSSNKPYSPDDKKNRKKEQNKNAATRYRLKKKAEVEIILTEEKGLLDIHGELSNQITDLQREIKYLKGLMRDLFKAKGLIN</sequence>
<evidence type="ECO:0000256" key="3">
    <source>
        <dbReference type="ARBA" id="ARBA00023015"/>
    </source>
</evidence>
<feature type="compositionally biased region" description="Low complexity" evidence="7">
    <location>
        <begin position="208"/>
        <end position="231"/>
    </location>
</feature>
<comment type="subcellular location">
    <subcellularLocation>
        <location evidence="1">Nucleus</location>
    </subcellularLocation>
</comment>
<organism evidence="9 10">
    <name type="scientific">Ceutorhynchus assimilis</name>
    <name type="common">cabbage seed weevil</name>
    <dbReference type="NCBI Taxonomy" id="467358"/>
    <lineage>
        <taxon>Eukaryota</taxon>
        <taxon>Metazoa</taxon>
        <taxon>Ecdysozoa</taxon>
        <taxon>Arthropoda</taxon>
        <taxon>Hexapoda</taxon>
        <taxon>Insecta</taxon>
        <taxon>Pterygota</taxon>
        <taxon>Neoptera</taxon>
        <taxon>Endopterygota</taxon>
        <taxon>Coleoptera</taxon>
        <taxon>Polyphaga</taxon>
        <taxon>Cucujiformia</taxon>
        <taxon>Curculionidae</taxon>
        <taxon>Ceutorhynchinae</taxon>
        <taxon>Ceutorhynchus</taxon>
    </lineage>
</organism>
<gene>
    <name evidence="9" type="ORF">CEUTPL_LOCUS3027</name>
</gene>
<evidence type="ECO:0000256" key="1">
    <source>
        <dbReference type="ARBA" id="ARBA00004123"/>
    </source>
</evidence>
<evidence type="ECO:0000256" key="5">
    <source>
        <dbReference type="ARBA" id="ARBA00023163"/>
    </source>
</evidence>
<keyword evidence="6" id="KW-0539">Nucleus</keyword>
<dbReference type="Proteomes" id="UP001152799">
    <property type="component" value="Chromosome 11"/>
</dbReference>
<name>A0A9N9MHC7_9CUCU</name>
<evidence type="ECO:0000313" key="10">
    <source>
        <dbReference type="Proteomes" id="UP001152799"/>
    </source>
</evidence>
<dbReference type="PANTHER" id="PTHR13044:SF14">
    <property type="entry name" value="CRYPTOCEPHAL, ISOFORM A"/>
    <property type="match status" value="1"/>
</dbReference>
<keyword evidence="4" id="KW-0238">DNA-binding</keyword>
<evidence type="ECO:0000256" key="7">
    <source>
        <dbReference type="SAM" id="MobiDB-lite"/>
    </source>
</evidence>
<evidence type="ECO:0000256" key="6">
    <source>
        <dbReference type="ARBA" id="ARBA00023242"/>
    </source>
</evidence>
<dbReference type="SUPFAM" id="SSF57959">
    <property type="entry name" value="Leucine zipper domain"/>
    <property type="match status" value="1"/>
</dbReference>
<keyword evidence="10" id="KW-1185">Reference proteome</keyword>
<accession>A0A9N9MHC7</accession>
<keyword evidence="3" id="KW-0805">Transcription regulation</keyword>
<reference evidence="9" key="1">
    <citation type="submission" date="2022-01" db="EMBL/GenBank/DDBJ databases">
        <authorList>
            <person name="King R."/>
        </authorList>
    </citation>
    <scope>NUCLEOTIDE SEQUENCE</scope>
</reference>
<dbReference type="InterPro" id="IPR004827">
    <property type="entry name" value="bZIP"/>
</dbReference>
<dbReference type="InterPro" id="IPR046347">
    <property type="entry name" value="bZIP_sf"/>
</dbReference>
<feature type="region of interest" description="Disordered" evidence="7">
    <location>
        <begin position="203"/>
        <end position="283"/>
    </location>
</feature>
<dbReference type="PANTHER" id="PTHR13044">
    <property type="entry name" value="ACTIVATING TRANSCRIPTION FACTOR ATF 4/5"/>
    <property type="match status" value="1"/>
</dbReference>
<evidence type="ECO:0000256" key="2">
    <source>
        <dbReference type="ARBA" id="ARBA00007163"/>
    </source>
</evidence>
<feature type="compositionally biased region" description="Polar residues" evidence="7">
    <location>
        <begin position="240"/>
        <end position="251"/>
    </location>
</feature>
<evidence type="ECO:0000256" key="4">
    <source>
        <dbReference type="ARBA" id="ARBA00023125"/>
    </source>
</evidence>
<evidence type="ECO:0000313" key="9">
    <source>
        <dbReference type="EMBL" id="CAG9762347.1"/>
    </source>
</evidence>
<feature type="compositionally biased region" description="Polar residues" evidence="7">
    <location>
        <begin position="160"/>
        <end position="171"/>
    </location>
</feature>